<dbReference type="Gene3D" id="1.10.630.10">
    <property type="entry name" value="Cytochrome P450"/>
    <property type="match status" value="1"/>
</dbReference>
<evidence type="ECO:0008006" key="12">
    <source>
        <dbReference type="Google" id="ProtNLM"/>
    </source>
</evidence>
<dbReference type="PRINTS" id="PR00465">
    <property type="entry name" value="EP450IV"/>
</dbReference>
<evidence type="ECO:0000256" key="8">
    <source>
        <dbReference type="PIRSR" id="PIRSR602403-1"/>
    </source>
</evidence>
<dbReference type="PRINTS" id="PR00385">
    <property type="entry name" value="P450"/>
</dbReference>
<dbReference type="GO" id="GO:0016705">
    <property type="term" value="F:oxidoreductase activity, acting on paired donors, with incorporation or reduction of molecular oxygen"/>
    <property type="evidence" value="ECO:0007669"/>
    <property type="project" value="InterPro"/>
</dbReference>
<reference evidence="10 11" key="1">
    <citation type="journal article" date="2014" name="PLoS ONE">
        <title>Global Analysis of Gene Expression Profiles in Physic Nut (Jatropha curcas L.) Seedlings Exposed to Salt Stress.</title>
        <authorList>
            <person name="Zhang L."/>
            <person name="Zhang C."/>
            <person name="Wu P."/>
            <person name="Chen Y."/>
            <person name="Li M."/>
            <person name="Jiang H."/>
            <person name="Wu G."/>
        </authorList>
    </citation>
    <scope>NUCLEOTIDE SEQUENCE [LARGE SCALE GENOMIC DNA]</scope>
    <source>
        <strain evidence="11">cv. GZQX0401</strain>
        <tissue evidence="10">Young leaves</tissue>
    </source>
</reference>
<keyword evidence="6 8" id="KW-0408">Iron</keyword>
<evidence type="ECO:0000256" key="3">
    <source>
        <dbReference type="ARBA" id="ARBA00022617"/>
    </source>
</evidence>
<evidence type="ECO:0000256" key="6">
    <source>
        <dbReference type="ARBA" id="ARBA00023004"/>
    </source>
</evidence>
<dbReference type="PROSITE" id="PS00086">
    <property type="entry name" value="CYTOCHROME_P450"/>
    <property type="match status" value="1"/>
</dbReference>
<evidence type="ECO:0000313" key="10">
    <source>
        <dbReference type="EMBL" id="KDP35251.1"/>
    </source>
</evidence>
<feature type="binding site" description="axial binding residue" evidence="8">
    <location>
        <position position="438"/>
    </location>
    <ligand>
        <name>heme</name>
        <dbReference type="ChEBI" id="CHEBI:30413"/>
    </ligand>
    <ligandPart>
        <name>Fe</name>
        <dbReference type="ChEBI" id="CHEBI:18248"/>
    </ligandPart>
</feature>
<evidence type="ECO:0000256" key="9">
    <source>
        <dbReference type="RuleBase" id="RU000461"/>
    </source>
</evidence>
<gene>
    <name evidence="10" type="ORF">JCGZ_09410</name>
</gene>
<dbReference type="OrthoDB" id="834727at2759"/>
<name>A0A067KGC1_JATCU</name>
<keyword evidence="3 8" id="KW-0349">Heme</keyword>
<evidence type="ECO:0000256" key="2">
    <source>
        <dbReference type="ARBA" id="ARBA00010617"/>
    </source>
</evidence>
<keyword evidence="11" id="KW-1185">Reference proteome</keyword>
<dbReference type="Pfam" id="PF00067">
    <property type="entry name" value="p450"/>
    <property type="match status" value="1"/>
</dbReference>
<dbReference type="GO" id="GO:0006629">
    <property type="term" value="P:lipid metabolic process"/>
    <property type="evidence" value="ECO:0007669"/>
    <property type="project" value="UniProtKB-ARBA"/>
</dbReference>
<comment type="similarity">
    <text evidence="2 9">Belongs to the cytochrome P450 family.</text>
</comment>
<dbReference type="GO" id="GO:0020037">
    <property type="term" value="F:heme binding"/>
    <property type="evidence" value="ECO:0007669"/>
    <property type="project" value="InterPro"/>
</dbReference>
<dbReference type="Proteomes" id="UP000027138">
    <property type="component" value="Unassembled WGS sequence"/>
</dbReference>
<protein>
    <recommendedName>
        <fullName evidence="12">Cytochrome P450</fullName>
    </recommendedName>
</protein>
<dbReference type="InterPro" id="IPR001128">
    <property type="entry name" value="Cyt_P450"/>
</dbReference>
<evidence type="ECO:0000256" key="1">
    <source>
        <dbReference type="ARBA" id="ARBA00001971"/>
    </source>
</evidence>
<evidence type="ECO:0000256" key="5">
    <source>
        <dbReference type="ARBA" id="ARBA00023002"/>
    </source>
</evidence>
<evidence type="ECO:0000256" key="7">
    <source>
        <dbReference type="ARBA" id="ARBA00023033"/>
    </source>
</evidence>
<dbReference type="InterPro" id="IPR036396">
    <property type="entry name" value="Cyt_P450_sf"/>
</dbReference>
<dbReference type="GO" id="GO:0004497">
    <property type="term" value="F:monooxygenase activity"/>
    <property type="evidence" value="ECO:0007669"/>
    <property type="project" value="UniProtKB-KW"/>
</dbReference>
<accession>A0A067KGC1</accession>
<sequence>MALVGIFGIILATLCLVVARRRLSRNRRKVIRSWPLIGMLPSLLSNMNRLADWMIEVAGRRGGTLVFKGPWFTGLYAICTTDPENIKHIMSTNFCNYPKGSEFKEMYSDILGDGIFNSDSDLWKNQRKSAVSLINHERFQRFLFHTAHVKVEKGLFPVLEHICTENKEIDLQDLVHRFTADVTFILVTGLDRETLSIGSLDDKLGFALDCMEEALFYRHFQSKMLWKFQNWLGIGTERKVKAALKTVDEITTKYISMRRQGRVGEGVGVDLLSWYIDRSDKFLRDTILNFMLAGRENSLTWLFWLVSKTPGVEAKIREELRSIVPENKREEKKVQLLDIEKVNKLVYLHAAICETLRFYPPVTYEYKVPLQNDILPSGHHVDPRMKIILSSYLMGRLKCIWGEDCFEFKPERWISEEGRFIQRSPYQFLAFNAGPRICLGKEIAFVEMKAMAAFLIHNYNIEVVEKHPVLPKYASIMLHMKYGLKVRISRRWA</sequence>
<dbReference type="EMBL" id="KK914490">
    <property type="protein sequence ID" value="KDP35251.1"/>
    <property type="molecule type" value="Genomic_DNA"/>
</dbReference>
<organism evidence="10 11">
    <name type="scientific">Jatropha curcas</name>
    <name type="common">Barbados nut</name>
    <dbReference type="NCBI Taxonomy" id="180498"/>
    <lineage>
        <taxon>Eukaryota</taxon>
        <taxon>Viridiplantae</taxon>
        <taxon>Streptophyta</taxon>
        <taxon>Embryophyta</taxon>
        <taxon>Tracheophyta</taxon>
        <taxon>Spermatophyta</taxon>
        <taxon>Magnoliopsida</taxon>
        <taxon>eudicotyledons</taxon>
        <taxon>Gunneridae</taxon>
        <taxon>Pentapetalae</taxon>
        <taxon>rosids</taxon>
        <taxon>fabids</taxon>
        <taxon>Malpighiales</taxon>
        <taxon>Euphorbiaceae</taxon>
        <taxon>Crotonoideae</taxon>
        <taxon>Jatropheae</taxon>
        <taxon>Jatropha</taxon>
    </lineage>
</organism>
<evidence type="ECO:0000313" key="11">
    <source>
        <dbReference type="Proteomes" id="UP000027138"/>
    </source>
</evidence>
<proteinExistence type="inferred from homology"/>
<dbReference type="KEGG" id="jcu:105636550"/>
<dbReference type="STRING" id="180498.A0A067KGC1"/>
<dbReference type="PANTHER" id="PTHR24296">
    <property type="entry name" value="CYTOCHROME P450"/>
    <property type="match status" value="1"/>
</dbReference>
<dbReference type="GO" id="GO:0005506">
    <property type="term" value="F:iron ion binding"/>
    <property type="evidence" value="ECO:0007669"/>
    <property type="project" value="InterPro"/>
</dbReference>
<keyword evidence="4 8" id="KW-0479">Metal-binding</keyword>
<comment type="cofactor">
    <cofactor evidence="1 8">
        <name>heme</name>
        <dbReference type="ChEBI" id="CHEBI:30413"/>
    </cofactor>
</comment>
<dbReference type="InterPro" id="IPR017972">
    <property type="entry name" value="Cyt_P450_CS"/>
</dbReference>
<evidence type="ECO:0000256" key="4">
    <source>
        <dbReference type="ARBA" id="ARBA00022723"/>
    </source>
</evidence>
<dbReference type="SUPFAM" id="SSF48264">
    <property type="entry name" value="Cytochrome P450"/>
    <property type="match status" value="1"/>
</dbReference>
<dbReference type="InterPro" id="IPR002403">
    <property type="entry name" value="Cyt_P450_E_grp-IV"/>
</dbReference>
<dbReference type="AlphaFoldDB" id="A0A067KGC1"/>
<keyword evidence="5 9" id="KW-0560">Oxidoreductase</keyword>
<keyword evidence="7 9" id="KW-0503">Monooxygenase</keyword>
<dbReference type="CDD" id="cd11064">
    <property type="entry name" value="CYP86A"/>
    <property type="match status" value="1"/>
</dbReference>